<dbReference type="AlphaFoldDB" id="A0A6V7PA86"/>
<dbReference type="PANTHER" id="PTHR42685:SF13">
    <property type="entry name" value="GERANYLGERANYL DIPHOSPHATE REDUCTASE"/>
    <property type="match status" value="1"/>
</dbReference>
<dbReference type="EMBL" id="LR862146">
    <property type="protein sequence ID" value="CAD1827558.1"/>
    <property type="molecule type" value="Genomic_DNA"/>
</dbReference>
<evidence type="ECO:0000256" key="1">
    <source>
        <dbReference type="SAM" id="MobiDB-lite"/>
    </source>
</evidence>
<feature type="compositionally biased region" description="Basic residues" evidence="1">
    <location>
        <begin position="238"/>
        <end position="250"/>
    </location>
</feature>
<protein>
    <submittedName>
        <fullName evidence="2">Uncharacterized protein</fullName>
    </submittedName>
</protein>
<gene>
    <name evidence="2" type="ORF">CB5_LOCUS10769</name>
</gene>
<dbReference type="PANTHER" id="PTHR42685">
    <property type="entry name" value="GERANYLGERANYL DIPHOSPHATE REDUCTASE"/>
    <property type="match status" value="1"/>
</dbReference>
<feature type="region of interest" description="Disordered" evidence="1">
    <location>
        <begin position="55"/>
        <end position="106"/>
    </location>
</feature>
<sequence length="267" mass="27973">MATYANLAEMYVGDDVSLVFYAWVFPKCDHVVICTGTDTAKLAIRCLQAAARAQAAPRPRPSSPAASSSASRPTPSSSGGAVGPIGVDDDVNSEGGGDRTDAGVGGAGGDVVGERWFGGLLGISSPNLHYFWCNFRRNGAILGEICTISPPPPPPFPSSSLLRMPAAHLGRLDYDQSGMLGVRMALMVVAENDNCVAVAGFLDVGFMLSFHWIDVTLLRPAQRLVAAAVRRAGGTGPARRHACHGRRHHAGGGCHEGGRGGRKREKV</sequence>
<dbReference type="InterPro" id="IPR050407">
    <property type="entry name" value="Geranylgeranyl_reductase"/>
</dbReference>
<feature type="compositionally biased region" description="Low complexity" evidence="1">
    <location>
        <begin position="55"/>
        <end position="78"/>
    </location>
</feature>
<dbReference type="GO" id="GO:0015995">
    <property type="term" value="P:chlorophyll biosynthetic process"/>
    <property type="evidence" value="ECO:0007669"/>
    <property type="project" value="TreeGrafter"/>
</dbReference>
<organism evidence="2">
    <name type="scientific">Ananas comosus var. bracteatus</name>
    <name type="common">red pineapple</name>
    <dbReference type="NCBI Taxonomy" id="296719"/>
    <lineage>
        <taxon>Eukaryota</taxon>
        <taxon>Viridiplantae</taxon>
        <taxon>Streptophyta</taxon>
        <taxon>Embryophyta</taxon>
        <taxon>Tracheophyta</taxon>
        <taxon>Spermatophyta</taxon>
        <taxon>Magnoliopsida</taxon>
        <taxon>Liliopsida</taxon>
        <taxon>Poales</taxon>
        <taxon>Bromeliaceae</taxon>
        <taxon>Bromelioideae</taxon>
        <taxon>Ananas</taxon>
    </lineage>
</organism>
<reference evidence="2" key="1">
    <citation type="submission" date="2020-07" db="EMBL/GenBank/DDBJ databases">
        <authorList>
            <person name="Lin J."/>
        </authorList>
    </citation>
    <scope>NUCLEOTIDE SEQUENCE</scope>
</reference>
<proteinExistence type="predicted"/>
<name>A0A6V7PA86_ANACO</name>
<accession>A0A6V7PA86</accession>
<dbReference type="GO" id="GO:0009535">
    <property type="term" value="C:chloroplast thylakoid membrane"/>
    <property type="evidence" value="ECO:0007669"/>
    <property type="project" value="TreeGrafter"/>
</dbReference>
<feature type="region of interest" description="Disordered" evidence="1">
    <location>
        <begin position="236"/>
        <end position="267"/>
    </location>
</feature>
<dbReference type="GO" id="GO:0045550">
    <property type="term" value="F:geranylgeranyl reductase activity"/>
    <property type="evidence" value="ECO:0007669"/>
    <property type="project" value="TreeGrafter"/>
</dbReference>
<evidence type="ECO:0000313" key="2">
    <source>
        <dbReference type="EMBL" id="CAD1827558.1"/>
    </source>
</evidence>